<proteinExistence type="predicted"/>
<evidence type="ECO:0000313" key="1">
    <source>
        <dbReference type="EMBL" id="CAK7890642.1"/>
    </source>
</evidence>
<evidence type="ECO:0000313" key="2">
    <source>
        <dbReference type="EMBL" id="CAK7934552.1"/>
    </source>
</evidence>
<dbReference type="Proteomes" id="UP001162060">
    <property type="component" value="Unassembled WGS sequence"/>
</dbReference>
<dbReference type="EMBL" id="CAKLBY020000213">
    <property type="protein sequence ID" value="CAK7934552.1"/>
    <property type="molecule type" value="Genomic_DNA"/>
</dbReference>
<gene>
    <name evidence="2" type="ORF">PM001_LOCUS19702</name>
    <name evidence="1" type="ORF">PM001_LOCUS29</name>
</gene>
<reference evidence="1" key="1">
    <citation type="submission" date="2024-01" db="EMBL/GenBank/DDBJ databases">
        <authorList>
            <person name="Webb A."/>
        </authorList>
    </citation>
    <scope>NUCLEOTIDE SEQUENCE</scope>
    <source>
        <strain evidence="1">Pm1</strain>
    </source>
</reference>
<dbReference type="EMBL" id="CAKLBY020000001">
    <property type="protein sequence ID" value="CAK7890642.1"/>
    <property type="molecule type" value="Genomic_DNA"/>
</dbReference>
<dbReference type="AlphaFoldDB" id="A0AAV1T0V5"/>
<protein>
    <recommendedName>
        <fullName evidence="4">Pentatricopeptide repeat-containing protein</fullName>
    </recommendedName>
</protein>
<evidence type="ECO:0000313" key="3">
    <source>
        <dbReference type="Proteomes" id="UP001162060"/>
    </source>
</evidence>
<comment type="caution">
    <text evidence="1">The sequence shown here is derived from an EMBL/GenBank/DDBJ whole genome shotgun (WGS) entry which is preliminary data.</text>
</comment>
<organism evidence="1 3">
    <name type="scientific">Peronospora matthiolae</name>
    <dbReference type="NCBI Taxonomy" id="2874970"/>
    <lineage>
        <taxon>Eukaryota</taxon>
        <taxon>Sar</taxon>
        <taxon>Stramenopiles</taxon>
        <taxon>Oomycota</taxon>
        <taxon>Peronosporomycetes</taxon>
        <taxon>Peronosporales</taxon>
        <taxon>Peronosporaceae</taxon>
        <taxon>Peronospora</taxon>
    </lineage>
</organism>
<name>A0AAV1T0V5_9STRA</name>
<accession>A0AAV1T0V5</accession>
<evidence type="ECO:0008006" key="4">
    <source>
        <dbReference type="Google" id="ProtNLM"/>
    </source>
</evidence>
<sequence>MQSQNLLRRCCQCTGPCAAASTRSVLFPRFGAASARAVASQPDAAEKTLRSPNQLNVLLSNQTPPTTFVATCRALRAIDETALLVTIDVRTWNVALQRRPEAQGERCDDSVFLRGFRTDEMQELLRQLKRRYGPQFVARVLVTVVNGCANIKMFADAHELLLYQQTLWSEIRSGTTTTDETLTTGWSEKSKAMMPPSVVGHLMAKMMHKKKHGQVLAFAPCMEIEDFSTFKDVFRRMVARGVARSAGFGSAIRYCHMQLDPTFLEEVLDEAGSSQGTFLAHAEQLVDSARHITMLEMVESQCNASIGEVFNLMNVFLEWKLTSNIQVFTSLLSIYMRRREVGNAVALIGAMEEHGVVQHVKASTTVAFIMHLAVT</sequence>